<evidence type="ECO:0000256" key="2">
    <source>
        <dbReference type="ARBA" id="ARBA00022692"/>
    </source>
</evidence>
<name>A0A671NNH7_9TELE</name>
<dbReference type="Proteomes" id="UP000472260">
    <property type="component" value="Unassembled WGS sequence"/>
</dbReference>
<keyword evidence="3" id="KW-0677">Repeat</keyword>
<dbReference type="GO" id="GO:0005886">
    <property type="term" value="C:plasma membrane"/>
    <property type="evidence" value="ECO:0007669"/>
    <property type="project" value="TreeGrafter"/>
</dbReference>
<evidence type="ECO:0000256" key="5">
    <source>
        <dbReference type="ARBA" id="ARBA00023136"/>
    </source>
</evidence>
<dbReference type="GO" id="GO:0006816">
    <property type="term" value="P:calcium ion transport"/>
    <property type="evidence" value="ECO:0007669"/>
    <property type="project" value="TreeGrafter"/>
</dbReference>
<evidence type="ECO:0000259" key="8">
    <source>
        <dbReference type="PROSITE" id="PS50095"/>
    </source>
</evidence>
<dbReference type="SUPFAM" id="SSF49723">
    <property type="entry name" value="Lipase/lipooxygenase domain (PLAT/LH2 domain)"/>
    <property type="match status" value="1"/>
</dbReference>
<dbReference type="PRINTS" id="PR00500">
    <property type="entry name" value="POLYCYSTIN1"/>
</dbReference>
<evidence type="ECO:0000256" key="3">
    <source>
        <dbReference type="ARBA" id="ARBA00022737"/>
    </source>
</evidence>
<dbReference type="PANTHER" id="PTHR46730">
    <property type="entry name" value="POLYCYSTIN-1"/>
    <property type="match status" value="1"/>
</dbReference>
<feature type="domain" description="PLAT" evidence="8">
    <location>
        <begin position="1"/>
        <end position="93"/>
    </location>
</feature>
<keyword evidence="2 7" id="KW-0812">Transmembrane</keyword>
<keyword evidence="5 7" id="KW-0472">Membrane</keyword>
<feature type="transmembrane region" description="Helical" evidence="7">
    <location>
        <begin position="164"/>
        <end position="185"/>
    </location>
</feature>
<evidence type="ECO:0000256" key="1">
    <source>
        <dbReference type="ARBA" id="ARBA00004370"/>
    </source>
</evidence>
<feature type="transmembrane region" description="Helical" evidence="7">
    <location>
        <begin position="123"/>
        <end position="144"/>
    </location>
</feature>
<dbReference type="PANTHER" id="PTHR46730:SF2">
    <property type="entry name" value="POLYCYSTIN-1 ISOFORM X1"/>
    <property type="match status" value="1"/>
</dbReference>
<evidence type="ECO:0000313" key="10">
    <source>
        <dbReference type="Proteomes" id="UP000472260"/>
    </source>
</evidence>
<dbReference type="InterPro" id="IPR000434">
    <property type="entry name" value="PC1"/>
</dbReference>
<reference evidence="9" key="2">
    <citation type="submission" date="2025-09" db="UniProtKB">
        <authorList>
            <consortium name="Ensembl"/>
        </authorList>
    </citation>
    <scope>IDENTIFICATION</scope>
</reference>
<dbReference type="InterPro" id="IPR001024">
    <property type="entry name" value="PLAT/LH2_dom"/>
</dbReference>
<accession>A0A671NNH7</accession>
<dbReference type="Ensembl" id="ENSSANT00000050156.1">
    <property type="protein sequence ID" value="ENSSANP00000047149.1"/>
    <property type="gene ID" value="ENSSANG00000023793.1"/>
</dbReference>
<dbReference type="PROSITE" id="PS50095">
    <property type="entry name" value="PLAT"/>
    <property type="match status" value="1"/>
</dbReference>
<keyword evidence="10" id="KW-1185">Reference proteome</keyword>
<keyword evidence="4 7" id="KW-1133">Transmembrane helix</keyword>
<protein>
    <recommendedName>
        <fullName evidence="8">PLAT domain-containing protein</fullName>
    </recommendedName>
</protein>
<dbReference type="AlphaFoldDB" id="A0A671NNH7"/>
<sequence>MFSNYKTSEFTREGAFQRNSLDDFQIETDLPSFLLSKITNPHKQLLCFPGLDPSWFLQQVIVWDIQTDNMFFFLVEDWLPVVNEKNSGRVEKVFLASCKYTHAVQRKSYLLFITFRFSRAQRVTCCALLLHLYLAAGAVWYGAVGRKGSSGPVSTQMVMNAENILVGITVAALMFPFQTILRFFFQNTKSKVYMSVYIIPSETIL</sequence>
<reference evidence="9" key="1">
    <citation type="submission" date="2025-08" db="UniProtKB">
        <authorList>
            <consortium name="Ensembl"/>
        </authorList>
    </citation>
    <scope>IDENTIFICATION</scope>
</reference>
<evidence type="ECO:0000256" key="7">
    <source>
        <dbReference type="SAM" id="Phobius"/>
    </source>
</evidence>
<evidence type="ECO:0000313" key="9">
    <source>
        <dbReference type="Ensembl" id="ENSSANP00000047149.1"/>
    </source>
</evidence>
<comment type="subcellular location">
    <subcellularLocation>
        <location evidence="1">Membrane</location>
    </subcellularLocation>
</comment>
<dbReference type="Gene3D" id="2.60.60.20">
    <property type="entry name" value="PLAT/LH2 domain"/>
    <property type="match status" value="1"/>
</dbReference>
<dbReference type="InterPro" id="IPR036392">
    <property type="entry name" value="PLAT/LH2_dom_sf"/>
</dbReference>
<proteinExistence type="predicted"/>
<evidence type="ECO:0000256" key="4">
    <source>
        <dbReference type="ARBA" id="ARBA00022989"/>
    </source>
</evidence>
<evidence type="ECO:0000256" key="6">
    <source>
        <dbReference type="PROSITE-ProRule" id="PRU00152"/>
    </source>
</evidence>
<organism evidence="9 10">
    <name type="scientific">Sinocyclocheilus anshuiensis</name>
    <dbReference type="NCBI Taxonomy" id="1608454"/>
    <lineage>
        <taxon>Eukaryota</taxon>
        <taxon>Metazoa</taxon>
        <taxon>Chordata</taxon>
        <taxon>Craniata</taxon>
        <taxon>Vertebrata</taxon>
        <taxon>Euteleostomi</taxon>
        <taxon>Actinopterygii</taxon>
        <taxon>Neopterygii</taxon>
        <taxon>Teleostei</taxon>
        <taxon>Ostariophysi</taxon>
        <taxon>Cypriniformes</taxon>
        <taxon>Cyprinidae</taxon>
        <taxon>Cyprininae</taxon>
        <taxon>Sinocyclocheilus</taxon>
    </lineage>
</organism>
<comment type="caution">
    <text evidence="6">Lacks conserved residue(s) required for the propagation of feature annotation.</text>
</comment>
<dbReference type="Pfam" id="PF01477">
    <property type="entry name" value="PLAT"/>
    <property type="match status" value="1"/>
</dbReference>
<dbReference type="GO" id="GO:0005261">
    <property type="term" value="F:monoatomic cation channel activity"/>
    <property type="evidence" value="ECO:0007669"/>
    <property type="project" value="TreeGrafter"/>
</dbReference>